<comment type="subcellular location">
    <subcellularLocation>
        <location evidence="1">Membrane</location>
        <topology evidence="1">Multi-pass membrane protein</topology>
    </subcellularLocation>
</comment>
<accession>A0A5B8W1M0</accession>
<dbReference type="OrthoDB" id="7960583at2"/>
<dbReference type="Proteomes" id="UP000321362">
    <property type="component" value="Chromosome"/>
</dbReference>
<feature type="transmembrane region" description="Helical" evidence="5">
    <location>
        <begin position="12"/>
        <end position="31"/>
    </location>
</feature>
<evidence type="ECO:0000256" key="1">
    <source>
        <dbReference type="ARBA" id="ARBA00004141"/>
    </source>
</evidence>
<evidence type="ECO:0000256" key="4">
    <source>
        <dbReference type="ARBA" id="ARBA00023136"/>
    </source>
</evidence>
<evidence type="ECO:0000256" key="2">
    <source>
        <dbReference type="ARBA" id="ARBA00022692"/>
    </source>
</evidence>
<keyword evidence="2 5" id="KW-0812">Transmembrane</keyword>
<dbReference type="Pfam" id="PF13564">
    <property type="entry name" value="DoxX_2"/>
    <property type="match status" value="1"/>
</dbReference>
<name>A0A5B8W1M0_9SPHI</name>
<feature type="transmembrane region" description="Helical" evidence="5">
    <location>
        <begin position="51"/>
        <end position="70"/>
    </location>
</feature>
<keyword evidence="4 5" id="KW-0472">Membrane</keyword>
<dbReference type="EMBL" id="CP042437">
    <property type="protein sequence ID" value="QEC77621.1"/>
    <property type="molecule type" value="Genomic_DNA"/>
</dbReference>
<dbReference type="RefSeq" id="WP_147055481.1">
    <property type="nucleotide sequence ID" value="NZ_CP042437.1"/>
</dbReference>
<protein>
    <submittedName>
        <fullName evidence="6">DoxX family protein</fullName>
    </submittedName>
</protein>
<keyword evidence="7" id="KW-1185">Reference proteome</keyword>
<evidence type="ECO:0000313" key="7">
    <source>
        <dbReference type="Proteomes" id="UP000321362"/>
    </source>
</evidence>
<dbReference type="KEGG" id="mgk:FSB76_17350"/>
<keyword evidence="3 5" id="KW-1133">Transmembrane helix</keyword>
<dbReference type="GO" id="GO:0016020">
    <property type="term" value="C:membrane"/>
    <property type="evidence" value="ECO:0007669"/>
    <property type="project" value="UniProtKB-SubCell"/>
</dbReference>
<reference evidence="6 7" key="1">
    <citation type="journal article" date="2013" name="J. Microbiol.">
        <title>Mucilaginibacter ginsenosidivorax sp. nov., with ginsenoside converting activity isolated from sediment.</title>
        <authorList>
            <person name="Kim J.K."/>
            <person name="Choi T.E."/>
            <person name="Liu Q.M."/>
            <person name="Park H.Y."/>
            <person name="Yi T.H."/>
            <person name="Yoon M.H."/>
            <person name="Kim S.C."/>
            <person name="Im W.T."/>
        </authorList>
    </citation>
    <scope>NUCLEOTIDE SEQUENCE [LARGE SCALE GENOMIC DNA]</scope>
    <source>
        <strain evidence="6 7">KHI28</strain>
    </source>
</reference>
<evidence type="ECO:0000256" key="3">
    <source>
        <dbReference type="ARBA" id="ARBA00022989"/>
    </source>
</evidence>
<feature type="transmembrane region" description="Helical" evidence="5">
    <location>
        <begin position="79"/>
        <end position="98"/>
    </location>
</feature>
<sequence>MNNLSTSKTSKIIYWVGVVLLSLLFLASGYFEITKNPLTYTKTLKMGYPPYFITLLGISKILGITVLLVPHKLRWLKDWVFAGLVFDVIFAFASGYAISNNADLIKSATAFVVIIITYIQFRKLNSHKTQLIVA</sequence>
<evidence type="ECO:0000256" key="5">
    <source>
        <dbReference type="SAM" id="Phobius"/>
    </source>
</evidence>
<organism evidence="6 7">
    <name type="scientific">Mucilaginibacter ginsenosidivorax</name>
    <dbReference type="NCBI Taxonomy" id="862126"/>
    <lineage>
        <taxon>Bacteria</taxon>
        <taxon>Pseudomonadati</taxon>
        <taxon>Bacteroidota</taxon>
        <taxon>Sphingobacteriia</taxon>
        <taxon>Sphingobacteriales</taxon>
        <taxon>Sphingobacteriaceae</taxon>
        <taxon>Mucilaginibacter</taxon>
    </lineage>
</organism>
<feature type="transmembrane region" description="Helical" evidence="5">
    <location>
        <begin position="104"/>
        <end position="121"/>
    </location>
</feature>
<proteinExistence type="predicted"/>
<dbReference type="InterPro" id="IPR032808">
    <property type="entry name" value="DoxX"/>
</dbReference>
<evidence type="ECO:0000313" key="6">
    <source>
        <dbReference type="EMBL" id="QEC77621.1"/>
    </source>
</evidence>
<gene>
    <name evidence="6" type="ORF">FSB76_17350</name>
</gene>
<dbReference type="AlphaFoldDB" id="A0A5B8W1M0"/>